<organism evidence="3 4">
    <name type="scientific">Longicatena caecimuris</name>
    <dbReference type="NCBI Taxonomy" id="1796635"/>
    <lineage>
        <taxon>Bacteria</taxon>
        <taxon>Bacillati</taxon>
        <taxon>Bacillota</taxon>
        <taxon>Erysipelotrichia</taxon>
        <taxon>Erysipelotrichales</taxon>
        <taxon>Erysipelotrichaceae</taxon>
        <taxon>Longicatena</taxon>
    </lineage>
</organism>
<evidence type="ECO:0000256" key="1">
    <source>
        <dbReference type="SAM" id="MobiDB-lite"/>
    </source>
</evidence>
<feature type="region of interest" description="Disordered" evidence="1">
    <location>
        <begin position="131"/>
        <end position="163"/>
    </location>
</feature>
<keyword evidence="2" id="KW-0732">Signal</keyword>
<dbReference type="AlphaFoldDB" id="A0A4R3T2V1"/>
<evidence type="ECO:0000256" key="2">
    <source>
        <dbReference type="SAM" id="SignalP"/>
    </source>
</evidence>
<dbReference type="RefSeq" id="WP_132225446.1">
    <property type="nucleotide sequence ID" value="NZ_JANKBG010000020.1"/>
</dbReference>
<protein>
    <submittedName>
        <fullName evidence="3">Uncharacterized protein</fullName>
    </submittedName>
</protein>
<proteinExistence type="predicted"/>
<feature type="compositionally biased region" description="Polar residues" evidence="1">
    <location>
        <begin position="137"/>
        <end position="153"/>
    </location>
</feature>
<comment type="caution">
    <text evidence="3">The sequence shown here is derived from an EMBL/GenBank/DDBJ whole genome shotgun (WGS) entry which is preliminary data.</text>
</comment>
<name>A0A4R3T2V1_9FIRM</name>
<accession>A0A4R3T2V1</accession>
<dbReference type="EMBL" id="SMBP01000021">
    <property type="protein sequence ID" value="TCU55700.1"/>
    <property type="molecule type" value="Genomic_DNA"/>
</dbReference>
<dbReference type="Proteomes" id="UP000295773">
    <property type="component" value="Unassembled WGS sequence"/>
</dbReference>
<feature type="compositionally biased region" description="Low complexity" evidence="1">
    <location>
        <begin position="79"/>
        <end position="96"/>
    </location>
</feature>
<evidence type="ECO:0000313" key="4">
    <source>
        <dbReference type="Proteomes" id="UP000295773"/>
    </source>
</evidence>
<feature type="chain" id="PRO_5038642999" evidence="2">
    <location>
        <begin position="26"/>
        <end position="163"/>
    </location>
</feature>
<sequence length="163" mass="18347">MKKKKTVVVIAVAATLILSITLLKAKADTFPHFGVHHGYETHEHCDNTQKHKETHHAISQNKASIKTATPKQKSPLTPTTVSTNTTNTRSVSNNDDSQYRNQQPCANENRQCQNNNQTLCPNCQKQHRTQIPCPNKGNYQMKQTRSGRSNHTACNRGYHGNHH</sequence>
<feature type="region of interest" description="Disordered" evidence="1">
    <location>
        <begin position="45"/>
        <end position="102"/>
    </location>
</feature>
<gene>
    <name evidence="3" type="ORF">EDD61_12131</name>
</gene>
<keyword evidence="4" id="KW-1185">Reference proteome</keyword>
<feature type="signal peptide" evidence="2">
    <location>
        <begin position="1"/>
        <end position="25"/>
    </location>
</feature>
<evidence type="ECO:0000313" key="3">
    <source>
        <dbReference type="EMBL" id="TCU55700.1"/>
    </source>
</evidence>
<feature type="compositionally biased region" description="Polar residues" evidence="1">
    <location>
        <begin position="57"/>
        <end position="78"/>
    </location>
</feature>
<reference evidence="3 4" key="1">
    <citation type="submission" date="2019-03" db="EMBL/GenBank/DDBJ databases">
        <title>Genomic Encyclopedia of Type Strains, Phase IV (KMG-IV): sequencing the most valuable type-strain genomes for metagenomic binning, comparative biology and taxonomic classification.</title>
        <authorList>
            <person name="Goeker M."/>
        </authorList>
    </citation>
    <scope>NUCLEOTIDE SEQUENCE [LARGE SCALE GENOMIC DNA]</scope>
    <source>
        <strain evidence="3 4">DSM 29481</strain>
    </source>
</reference>